<keyword evidence="2" id="KW-0472">Membrane</keyword>
<feature type="compositionally biased region" description="Basic residues" evidence="1">
    <location>
        <begin position="235"/>
        <end position="244"/>
    </location>
</feature>
<dbReference type="Proteomes" id="UP000499080">
    <property type="component" value="Unassembled WGS sequence"/>
</dbReference>
<feature type="region of interest" description="Disordered" evidence="1">
    <location>
        <begin position="197"/>
        <end position="259"/>
    </location>
</feature>
<dbReference type="AlphaFoldDB" id="A0A4Y2HFI7"/>
<feature type="compositionally biased region" description="Basic and acidic residues" evidence="1">
    <location>
        <begin position="245"/>
        <end position="259"/>
    </location>
</feature>
<organism evidence="3 4">
    <name type="scientific">Araneus ventricosus</name>
    <name type="common">Orbweaver spider</name>
    <name type="synonym">Epeira ventricosa</name>
    <dbReference type="NCBI Taxonomy" id="182803"/>
    <lineage>
        <taxon>Eukaryota</taxon>
        <taxon>Metazoa</taxon>
        <taxon>Ecdysozoa</taxon>
        <taxon>Arthropoda</taxon>
        <taxon>Chelicerata</taxon>
        <taxon>Arachnida</taxon>
        <taxon>Araneae</taxon>
        <taxon>Araneomorphae</taxon>
        <taxon>Entelegynae</taxon>
        <taxon>Araneoidea</taxon>
        <taxon>Araneidae</taxon>
        <taxon>Araneus</taxon>
    </lineage>
</organism>
<sequence>MAIGTPPSVSYCCRDDYHSDDPLWIGRVGKHINLDSLDCYFHKTTFTHRSSVKSFKSFITIKMKHLILFLGVLFAVCVFWSDGYSREEVFKQWNCISESGDEHLCNEFQDCFTLAPKCYLLPYSYCMRNILPNGPGHCSKTEQAYGSEKQRIEVANCYSDITILPNGDDWTSIPELAPFLDCVQYLGYKCKYRERSESSESGSSGSRESSKSRSRESSKSRSRESSESQSDESRKSRRNKHSKSRSREHSKSRSSEHSK</sequence>
<evidence type="ECO:0000256" key="2">
    <source>
        <dbReference type="SAM" id="Phobius"/>
    </source>
</evidence>
<feature type="compositionally biased region" description="Basic and acidic residues" evidence="1">
    <location>
        <begin position="208"/>
        <end position="234"/>
    </location>
</feature>
<accession>A0A4Y2HFI7</accession>
<proteinExistence type="predicted"/>
<feature type="transmembrane region" description="Helical" evidence="2">
    <location>
        <begin position="63"/>
        <end position="81"/>
    </location>
</feature>
<evidence type="ECO:0000313" key="4">
    <source>
        <dbReference type="Proteomes" id="UP000499080"/>
    </source>
</evidence>
<protein>
    <submittedName>
        <fullName evidence="3">Uncharacterized protein</fullName>
    </submittedName>
</protein>
<keyword evidence="4" id="KW-1185">Reference proteome</keyword>
<reference evidence="3 4" key="1">
    <citation type="journal article" date="2019" name="Sci. Rep.">
        <title>Orb-weaving spider Araneus ventricosus genome elucidates the spidroin gene catalogue.</title>
        <authorList>
            <person name="Kono N."/>
            <person name="Nakamura H."/>
            <person name="Ohtoshi R."/>
            <person name="Moran D.A.P."/>
            <person name="Shinohara A."/>
            <person name="Yoshida Y."/>
            <person name="Fujiwara M."/>
            <person name="Mori M."/>
            <person name="Tomita M."/>
            <person name="Arakawa K."/>
        </authorList>
    </citation>
    <scope>NUCLEOTIDE SEQUENCE [LARGE SCALE GENOMIC DNA]</scope>
</reference>
<evidence type="ECO:0000256" key="1">
    <source>
        <dbReference type="SAM" id="MobiDB-lite"/>
    </source>
</evidence>
<comment type="caution">
    <text evidence="3">The sequence shown here is derived from an EMBL/GenBank/DDBJ whole genome shotgun (WGS) entry which is preliminary data.</text>
</comment>
<evidence type="ECO:0000313" key="3">
    <source>
        <dbReference type="EMBL" id="GBM64064.1"/>
    </source>
</evidence>
<gene>
    <name evidence="3" type="ORF">AVEN_251679_1</name>
</gene>
<keyword evidence="2" id="KW-1133">Transmembrane helix</keyword>
<keyword evidence="2" id="KW-0812">Transmembrane</keyword>
<dbReference type="EMBL" id="BGPR01001905">
    <property type="protein sequence ID" value="GBM64064.1"/>
    <property type="molecule type" value="Genomic_DNA"/>
</dbReference>
<name>A0A4Y2HFI7_ARAVE</name>